<dbReference type="AlphaFoldDB" id="A0A915EQF2"/>
<dbReference type="WBParaSite" id="jg7845">
    <property type="protein sequence ID" value="jg7845"/>
    <property type="gene ID" value="jg7845"/>
</dbReference>
<dbReference type="InterPro" id="IPR007284">
    <property type="entry name" value="Ground-like_dom"/>
</dbReference>
<keyword evidence="3" id="KW-1185">Reference proteome</keyword>
<dbReference type="Pfam" id="PF04155">
    <property type="entry name" value="Ground-like"/>
    <property type="match status" value="1"/>
</dbReference>
<evidence type="ECO:0000313" key="3">
    <source>
        <dbReference type="Proteomes" id="UP000887574"/>
    </source>
</evidence>
<proteinExistence type="predicted"/>
<feature type="domain" description="Ground-like" evidence="2">
    <location>
        <begin position="232"/>
        <end position="302"/>
    </location>
</feature>
<reference evidence="4" key="1">
    <citation type="submission" date="2022-11" db="UniProtKB">
        <authorList>
            <consortium name="WormBaseParasite"/>
        </authorList>
    </citation>
    <scope>IDENTIFICATION</scope>
</reference>
<evidence type="ECO:0000256" key="1">
    <source>
        <dbReference type="SAM" id="MobiDB-lite"/>
    </source>
</evidence>
<protein>
    <submittedName>
        <fullName evidence="4">Ground-like domain-containing protein</fullName>
    </submittedName>
</protein>
<evidence type="ECO:0000313" key="4">
    <source>
        <dbReference type="WBParaSite" id="jg7845"/>
    </source>
</evidence>
<feature type="region of interest" description="Disordered" evidence="1">
    <location>
        <begin position="150"/>
        <end position="174"/>
    </location>
</feature>
<sequence length="303" mass="33397">MQTFFFQNPSQCQCPPVRLCPPIPICNTSPPTPVLQPVGCTASKCPYVTVNSPYSTVNSPYSTVKSPYSTANSPYFTINNPYTEPDSSYVAAVYNPPPPPTLVPELPPIVTSIVNAPTSEDSLETPEVNDGASFKASKTTTAFTVMPRGRTKSTSIQPETFPTPPDDLYDSTMPEEDSKSVKTLLKVADVSASAKNLVPFDIYQKRYHYLRQLKNRLLRQFSAPSARKDNSSVCNNKKLARVMVKAMVNDVSISKRLVRKATELSFNGKKFDVLCAVGDFSYSIYAEQYCEASRGDVTCFAFI</sequence>
<dbReference type="Proteomes" id="UP000887574">
    <property type="component" value="Unplaced"/>
</dbReference>
<accession>A0A915EQF2</accession>
<organism evidence="3 4">
    <name type="scientific">Ditylenchus dipsaci</name>
    <dbReference type="NCBI Taxonomy" id="166011"/>
    <lineage>
        <taxon>Eukaryota</taxon>
        <taxon>Metazoa</taxon>
        <taxon>Ecdysozoa</taxon>
        <taxon>Nematoda</taxon>
        <taxon>Chromadorea</taxon>
        <taxon>Rhabditida</taxon>
        <taxon>Tylenchina</taxon>
        <taxon>Tylenchomorpha</taxon>
        <taxon>Sphaerularioidea</taxon>
        <taxon>Anguinidae</taxon>
        <taxon>Anguininae</taxon>
        <taxon>Ditylenchus</taxon>
    </lineage>
</organism>
<name>A0A915EQF2_9BILA</name>
<evidence type="ECO:0000259" key="2">
    <source>
        <dbReference type="Pfam" id="PF04155"/>
    </source>
</evidence>